<dbReference type="InterPro" id="IPR051137">
    <property type="entry name" value="PP4R3-like"/>
</dbReference>
<comment type="subcellular location">
    <subcellularLocation>
        <location evidence="1">Nucleus</location>
    </subcellularLocation>
</comment>
<evidence type="ECO:0000256" key="1">
    <source>
        <dbReference type="ARBA" id="ARBA00004123"/>
    </source>
</evidence>
<feature type="domain" description="Serine/threonine-protein phosphatase 4 regulatory subunit 3-like central" evidence="3">
    <location>
        <begin position="17"/>
        <end position="94"/>
    </location>
</feature>
<evidence type="ECO:0000313" key="5">
    <source>
        <dbReference type="Proteomes" id="UP000681720"/>
    </source>
</evidence>
<feature type="non-terminal residue" evidence="4">
    <location>
        <position position="1"/>
    </location>
</feature>
<dbReference type="Pfam" id="PF04802">
    <property type="entry name" value="PP4R3"/>
    <property type="match status" value="1"/>
</dbReference>
<dbReference type="Proteomes" id="UP000681720">
    <property type="component" value="Unassembled WGS sequence"/>
</dbReference>
<keyword evidence="2" id="KW-0539">Nucleus</keyword>
<dbReference type="PANTHER" id="PTHR23318:SF0">
    <property type="entry name" value="SERINE_THREONINE-PROTEIN PHOSPHATASE 4 REGULATORY SUBUNIT 3"/>
    <property type="match status" value="1"/>
</dbReference>
<dbReference type="InterPro" id="IPR006887">
    <property type="entry name" value="P4R3-like_central_dom"/>
</dbReference>
<evidence type="ECO:0000256" key="2">
    <source>
        <dbReference type="ARBA" id="ARBA00023242"/>
    </source>
</evidence>
<comment type="caution">
    <text evidence="4">The sequence shown here is derived from an EMBL/GenBank/DDBJ whole genome shotgun (WGS) entry which is preliminary data.</text>
</comment>
<accession>A0A8S2RR11</accession>
<feature type="non-terminal residue" evidence="4">
    <location>
        <position position="95"/>
    </location>
</feature>
<organism evidence="4 5">
    <name type="scientific">Rotaria magnacalcarata</name>
    <dbReference type="NCBI Taxonomy" id="392030"/>
    <lineage>
        <taxon>Eukaryota</taxon>
        <taxon>Metazoa</taxon>
        <taxon>Spiralia</taxon>
        <taxon>Gnathifera</taxon>
        <taxon>Rotifera</taxon>
        <taxon>Eurotatoria</taxon>
        <taxon>Bdelloidea</taxon>
        <taxon>Philodinida</taxon>
        <taxon>Philodinidae</taxon>
        <taxon>Rotaria</taxon>
    </lineage>
</organism>
<protein>
    <recommendedName>
        <fullName evidence="3">Serine/threonine-protein phosphatase 4 regulatory subunit 3-like central domain-containing protein</fullName>
    </recommendedName>
</protein>
<name>A0A8S2RR11_9BILA</name>
<evidence type="ECO:0000259" key="3">
    <source>
        <dbReference type="Pfam" id="PF04802"/>
    </source>
</evidence>
<evidence type="ECO:0000313" key="4">
    <source>
        <dbReference type="EMBL" id="CAF4182492.1"/>
    </source>
</evidence>
<dbReference type="GO" id="GO:0030289">
    <property type="term" value="C:protein phosphatase 4 complex"/>
    <property type="evidence" value="ECO:0007669"/>
    <property type="project" value="TreeGrafter"/>
</dbReference>
<sequence length="95" mass="11323">KKQVFCEDLHECCSFACLGALRFLRKIVGLKDEQYNLAIVRNNYFAPIVDSFKANKRRYNLLNSALIELFEFIRHEDVKILINYFVENFYSEFES</sequence>
<proteinExistence type="predicted"/>
<dbReference type="EMBL" id="CAJOBJ010015539">
    <property type="protein sequence ID" value="CAF4182492.1"/>
    <property type="molecule type" value="Genomic_DNA"/>
</dbReference>
<dbReference type="AlphaFoldDB" id="A0A8S2RR11"/>
<dbReference type="GO" id="GO:0005654">
    <property type="term" value="C:nucleoplasm"/>
    <property type="evidence" value="ECO:0007669"/>
    <property type="project" value="TreeGrafter"/>
</dbReference>
<dbReference type="GO" id="GO:0006974">
    <property type="term" value="P:DNA damage response"/>
    <property type="evidence" value="ECO:0007669"/>
    <property type="project" value="TreeGrafter"/>
</dbReference>
<dbReference type="GO" id="GO:0072542">
    <property type="term" value="F:protein phosphatase activator activity"/>
    <property type="evidence" value="ECO:0007669"/>
    <property type="project" value="TreeGrafter"/>
</dbReference>
<dbReference type="PANTHER" id="PTHR23318">
    <property type="entry name" value="ATP SYNTHASE GAMMA-RELATED"/>
    <property type="match status" value="1"/>
</dbReference>
<gene>
    <name evidence="4" type="ORF">GIL414_LOCUS20855</name>
</gene>
<reference evidence="4" key="1">
    <citation type="submission" date="2021-02" db="EMBL/GenBank/DDBJ databases">
        <authorList>
            <person name="Nowell W R."/>
        </authorList>
    </citation>
    <scope>NUCLEOTIDE SEQUENCE</scope>
</reference>